<feature type="coiled-coil region" evidence="1">
    <location>
        <begin position="42"/>
        <end position="103"/>
    </location>
</feature>
<dbReference type="AlphaFoldDB" id="M0H556"/>
<proteinExistence type="predicted"/>
<feature type="compositionally biased region" description="Acidic residues" evidence="2">
    <location>
        <begin position="267"/>
        <end position="276"/>
    </location>
</feature>
<feature type="region of interest" description="Disordered" evidence="2">
    <location>
        <begin position="1"/>
        <end position="21"/>
    </location>
</feature>
<reference evidence="3 4" key="1">
    <citation type="journal article" date="2014" name="PLoS Genet.">
        <title>Phylogenetically driven sequencing of extremely halophilic archaea reveals strategies for static and dynamic osmo-response.</title>
        <authorList>
            <person name="Becker E.A."/>
            <person name="Seitzer P.M."/>
            <person name="Tritt A."/>
            <person name="Larsen D."/>
            <person name="Krusor M."/>
            <person name="Yao A.I."/>
            <person name="Wu D."/>
            <person name="Madern D."/>
            <person name="Eisen J.A."/>
            <person name="Darling A.E."/>
            <person name="Facciotti M.T."/>
        </authorList>
    </citation>
    <scope>NUCLEOTIDE SEQUENCE [LARGE SCALE GENOMIC DNA]</scope>
    <source>
        <strain evidence="4">DSM 14919 / CCM 7023 / CIP 107410 / JCM 9276 / NCIMB 13854 / Aa 2.2</strain>
    </source>
</reference>
<dbReference type="EMBL" id="AOLH01000002">
    <property type="protein sequence ID" value="ELZ78903.1"/>
    <property type="molecule type" value="Genomic_DNA"/>
</dbReference>
<evidence type="ECO:0000313" key="4">
    <source>
        <dbReference type="Proteomes" id="UP000011535"/>
    </source>
</evidence>
<accession>M0H556</accession>
<sequence>MGVTPMSDEEQNHPKEADAIPEDIVEIAEGYLDLIVGEETDTKADEQDLEEIKEEVEQWNRELESLDEDDELYAIGVEERDNLKRRIKERNQTEKRREQIRQELVERTASEFIARDQWLDTSVIKAITHELLGEAREESLVDEYRLPGAELDNKSLFTVSRNIRATASHANSADERITNLWGSIDGTRQYPIVEVLFDSAELLGPSGIAEIIQDEDRDRRHIGDALGKMMDRQYHPYFKGEDGYTLSLVGEYVWKEFGPDVKKDSEESFSEEGGDEGGDKKPNSELTSFQDD</sequence>
<keyword evidence="1" id="KW-0175">Coiled coil</keyword>
<protein>
    <submittedName>
        <fullName evidence="3">Uncharacterized protein</fullName>
    </submittedName>
</protein>
<name>M0H556_HALL2</name>
<evidence type="ECO:0000256" key="2">
    <source>
        <dbReference type="SAM" id="MobiDB-lite"/>
    </source>
</evidence>
<organism evidence="3 4">
    <name type="scientific">Haloferax lucentense (strain DSM 14919 / JCM 9276 / NCIMB 13854 / Aa 2.2)</name>
    <name type="common">Haloferax alicantei</name>
    <dbReference type="NCBI Taxonomy" id="1230452"/>
    <lineage>
        <taxon>Archaea</taxon>
        <taxon>Methanobacteriati</taxon>
        <taxon>Methanobacteriota</taxon>
        <taxon>Stenosarchaea group</taxon>
        <taxon>Halobacteria</taxon>
        <taxon>Halobacteriales</taxon>
        <taxon>Haloferacaceae</taxon>
        <taxon>Haloferax</taxon>
    </lineage>
</organism>
<gene>
    <name evidence="3" type="ORF">C456_01237</name>
</gene>
<evidence type="ECO:0000313" key="3">
    <source>
        <dbReference type="EMBL" id="ELZ78903.1"/>
    </source>
</evidence>
<comment type="caution">
    <text evidence="3">The sequence shown here is derived from an EMBL/GenBank/DDBJ whole genome shotgun (WGS) entry which is preliminary data.</text>
</comment>
<dbReference type="Proteomes" id="UP000011535">
    <property type="component" value="Unassembled WGS sequence"/>
</dbReference>
<feature type="region of interest" description="Disordered" evidence="2">
    <location>
        <begin position="261"/>
        <end position="292"/>
    </location>
</feature>
<evidence type="ECO:0000256" key="1">
    <source>
        <dbReference type="SAM" id="Coils"/>
    </source>
</evidence>